<organism evidence="5 6">
    <name type="scientific">Thermincola ferriacetica</name>
    <dbReference type="NCBI Taxonomy" id="281456"/>
    <lineage>
        <taxon>Bacteria</taxon>
        <taxon>Bacillati</taxon>
        <taxon>Bacillota</taxon>
        <taxon>Clostridia</taxon>
        <taxon>Eubacteriales</taxon>
        <taxon>Thermincolaceae</taxon>
        <taxon>Thermincola</taxon>
    </lineage>
</organism>
<keyword evidence="2" id="KW-0408">Iron</keyword>
<feature type="domain" description="4Fe-4S ferredoxin-type" evidence="4">
    <location>
        <begin position="253"/>
        <end position="283"/>
    </location>
</feature>
<protein>
    <submittedName>
        <fullName evidence="5">Coenzyme F420 hydrogenase</fullName>
    </submittedName>
</protein>
<proteinExistence type="predicted"/>
<evidence type="ECO:0000313" key="5">
    <source>
        <dbReference type="EMBL" id="KNZ70259.1"/>
    </source>
</evidence>
<dbReference type="InterPro" id="IPR007525">
    <property type="entry name" value="FrhB_FdhB_C"/>
</dbReference>
<keyword evidence="3" id="KW-0411">Iron-sulfur</keyword>
<comment type="caution">
    <text evidence="5">The sequence shown here is derived from an EMBL/GenBank/DDBJ whole genome shotgun (WGS) entry which is preliminary data.</text>
</comment>
<evidence type="ECO:0000256" key="2">
    <source>
        <dbReference type="ARBA" id="ARBA00023004"/>
    </source>
</evidence>
<evidence type="ECO:0000256" key="3">
    <source>
        <dbReference type="ARBA" id="ARBA00023014"/>
    </source>
</evidence>
<keyword evidence="6" id="KW-1185">Reference proteome</keyword>
<dbReference type="Gene3D" id="1.10.1060.10">
    <property type="entry name" value="Alpha-helical ferredoxin"/>
    <property type="match status" value="1"/>
</dbReference>
<feature type="domain" description="4Fe-4S ferredoxin-type" evidence="4">
    <location>
        <begin position="200"/>
        <end position="231"/>
    </location>
</feature>
<sequence>MKKITENLRKTAAKLLQDKEVEVVIGYGLGSEAVRTQPVFITSPDDVDKLVFNPFSVNGLTKYLIDMKQRPGKIAVVVKGCDSRGIYRLTQDNIIPRDKIVVLGAPCSGQLSYAKLAEKFDVSGQLIDFEDKGDEIAIKTTKGDFTAKKADFILDKCKFCESHNPVVADHMLGDKVNVADVQDNYEEIKKIEAMSPEEKAKFWLRQFDRCIRCYACRNICPGCSCRECIFDAIKPDWIGKEVNVEENEAFHLTRAFHLAGRCVDCGECDRVCPMDIPISLLNKKLLKDCKELFNMPTPGSTEEGGSYLGQYRLEDPEEFM</sequence>
<evidence type="ECO:0000313" key="6">
    <source>
        <dbReference type="Proteomes" id="UP000037175"/>
    </source>
</evidence>
<dbReference type="GO" id="GO:0046872">
    <property type="term" value="F:metal ion binding"/>
    <property type="evidence" value="ECO:0007669"/>
    <property type="project" value="UniProtKB-KW"/>
</dbReference>
<evidence type="ECO:0000259" key="4">
    <source>
        <dbReference type="PROSITE" id="PS51379"/>
    </source>
</evidence>
<dbReference type="EMBL" id="LGTE01000005">
    <property type="protein sequence ID" value="KNZ70259.1"/>
    <property type="molecule type" value="Genomic_DNA"/>
</dbReference>
<keyword evidence="1" id="KW-0479">Metal-binding</keyword>
<dbReference type="InterPro" id="IPR017896">
    <property type="entry name" value="4Fe4S_Fe-S-bd"/>
</dbReference>
<dbReference type="SUPFAM" id="SSF54862">
    <property type="entry name" value="4Fe-4S ferredoxins"/>
    <property type="match status" value="1"/>
</dbReference>
<reference evidence="6" key="1">
    <citation type="submission" date="2015-07" db="EMBL/GenBank/DDBJ databases">
        <title>Complete Genome of Thermincola ferriacetica strain Z-0001T.</title>
        <authorList>
            <person name="Lusk B."/>
            <person name="Badalamenti J.P."/>
            <person name="Parameswaran P."/>
            <person name="Bond D.R."/>
            <person name="Torres C.I."/>
        </authorList>
    </citation>
    <scope>NUCLEOTIDE SEQUENCE [LARGE SCALE GENOMIC DNA]</scope>
    <source>
        <strain evidence="6">Z-0001</strain>
    </source>
</reference>
<dbReference type="PATRIC" id="fig|281456.6.peg.1204"/>
<dbReference type="Pfam" id="PF04432">
    <property type="entry name" value="FrhB_FdhB_C"/>
    <property type="match status" value="1"/>
</dbReference>
<dbReference type="InterPro" id="IPR009051">
    <property type="entry name" value="Helical_ferredxn"/>
</dbReference>
<dbReference type="GO" id="GO:0051536">
    <property type="term" value="F:iron-sulfur cluster binding"/>
    <property type="evidence" value="ECO:0007669"/>
    <property type="project" value="UniProtKB-KW"/>
</dbReference>
<dbReference type="PROSITE" id="PS51379">
    <property type="entry name" value="4FE4S_FER_2"/>
    <property type="match status" value="2"/>
</dbReference>
<evidence type="ECO:0000256" key="1">
    <source>
        <dbReference type="ARBA" id="ARBA00022723"/>
    </source>
</evidence>
<accession>A0A0L6W586</accession>
<name>A0A0L6W586_9FIRM</name>
<dbReference type="AlphaFoldDB" id="A0A0L6W586"/>
<gene>
    <name evidence="5" type="ORF">Tfer_1137</name>
</gene>
<dbReference type="InterPro" id="IPR017900">
    <property type="entry name" value="4Fe4S_Fe_S_CS"/>
</dbReference>
<dbReference type="Proteomes" id="UP000037175">
    <property type="component" value="Unassembled WGS sequence"/>
</dbReference>
<dbReference type="PROSITE" id="PS00198">
    <property type="entry name" value="4FE4S_FER_1"/>
    <property type="match status" value="2"/>
</dbReference>
<dbReference type="Pfam" id="PF13183">
    <property type="entry name" value="Fer4_8"/>
    <property type="match status" value="1"/>
</dbReference>
<dbReference type="RefSeq" id="WP_052217217.1">
    <property type="nucleotide sequence ID" value="NZ_LGTE01000005.1"/>
</dbReference>